<dbReference type="RefSeq" id="WP_379820918.1">
    <property type="nucleotide sequence ID" value="NZ_JBHUMD010000024.1"/>
</dbReference>
<evidence type="ECO:0008006" key="5">
    <source>
        <dbReference type="Google" id="ProtNLM"/>
    </source>
</evidence>
<feature type="region of interest" description="Disordered" evidence="1">
    <location>
        <begin position="125"/>
        <end position="149"/>
    </location>
</feature>
<feature type="chain" id="PRO_5045812242" description="YXWGXW repeat-containing protein" evidence="2">
    <location>
        <begin position="22"/>
        <end position="149"/>
    </location>
</feature>
<protein>
    <recommendedName>
        <fullName evidence="5">YXWGXW repeat-containing protein</fullName>
    </recommendedName>
</protein>
<feature type="signal peptide" evidence="2">
    <location>
        <begin position="1"/>
        <end position="21"/>
    </location>
</feature>
<dbReference type="Proteomes" id="UP001597480">
    <property type="component" value="Unassembled WGS sequence"/>
</dbReference>
<comment type="caution">
    <text evidence="3">The sequence shown here is derived from an EMBL/GenBank/DDBJ whole genome shotgun (WGS) entry which is preliminary data.</text>
</comment>
<evidence type="ECO:0000313" key="3">
    <source>
        <dbReference type="EMBL" id="MFD2602481.1"/>
    </source>
</evidence>
<accession>A0ABW5NU01</accession>
<organism evidence="3 4">
    <name type="scientific">Flavobacterium suzhouense</name>
    <dbReference type="NCBI Taxonomy" id="1529638"/>
    <lineage>
        <taxon>Bacteria</taxon>
        <taxon>Pseudomonadati</taxon>
        <taxon>Bacteroidota</taxon>
        <taxon>Flavobacteriia</taxon>
        <taxon>Flavobacteriales</taxon>
        <taxon>Flavobacteriaceae</taxon>
        <taxon>Flavobacterium</taxon>
    </lineage>
</organism>
<evidence type="ECO:0000256" key="2">
    <source>
        <dbReference type="SAM" id="SignalP"/>
    </source>
</evidence>
<name>A0ABW5NU01_9FLAO</name>
<gene>
    <name evidence="3" type="ORF">ACFSR3_10475</name>
</gene>
<keyword evidence="4" id="KW-1185">Reference proteome</keyword>
<evidence type="ECO:0000256" key="1">
    <source>
        <dbReference type="SAM" id="MobiDB-lite"/>
    </source>
</evidence>
<feature type="compositionally biased region" description="Basic and acidic residues" evidence="1">
    <location>
        <begin position="130"/>
        <end position="142"/>
    </location>
</feature>
<keyword evidence="2" id="KW-0732">Signal</keyword>
<dbReference type="EMBL" id="JBHUMD010000024">
    <property type="protein sequence ID" value="MFD2602481.1"/>
    <property type="molecule type" value="Genomic_DNA"/>
</dbReference>
<proteinExistence type="predicted"/>
<evidence type="ECO:0000313" key="4">
    <source>
        <dbReference type="Proteomes" id="UP001597480"/>
    </source>
</evidence>
<reference evidence="4" key="1">
    <citation type="journal article" date="2019" name="Int. J. Syst. Evol. Microbiol.">
        <title>The Global Catalogue of Microorganisms (GCM) 10K type strain sequencing project: providing services to taxonomists for standard genome sequencing and annotation.</title>
        <authorList>
            <consortium name="The Broad Institute Genomics Platform"/>
            <consortium name="The Broad Institute Genome Sequencing Center for Infectious Disease"/>
            <person name="Wu L."/>
            <person name="Ma J."/>
        </authorList>
    </citation>
    <scope>NUCLEOTIDE SEQUENCE [LARGE SCALE GENOMIC DNA]</scope>
    <source>
        <strain evidence="4">KCTC 42107</strain>
    </source>
</reference>
<sequence>MKTIRTLLIAITVMVFGSTQAQVSVGLSVNIGTPPAWAPPPPVHTEVRYYYLPEIQTYYDCSTRHYIYMDNGRWARRAYLPVAYRGYDLYRGPKVVVNNYYGPTPYTHYRPARVAYAKPVKYKHYKHHDHHDDHRHHDDHGRGRGHGRH</sequence>